<accession>Q4ZE59</accession>
<organism evidence="1 2">
    <name type="scientific">Staphylococcus phage 66</name>
    <dbReference type="NCBI Taxonomy" id="320832"/>
    <lineage>
        <taxon>Viruses</taxon>
        <taxon>Duplodnaviria</taxon>
        <taxon>Heunggongvirae</taxon>
        <taxon>Uroviricota</taxon>
        <taxon>Caudoviricetes</taxon>
        <taxon>Rountreeviridae</taxon>
        <taxon>Rakietenvirinae</taxon>
        <taxon>Rosenblumvirus</taxon>
        <taxon>Rosenblumvirus rv66</taxon>
    </lineage>
</organism>
<sequence length="39" mass="4820">MWFIHQVKLKNTYNHKASQNTMKIQQVTLMKHRIKMLHL</sequence>
<dbReference type="GeneID" id="5130518"/>
<evidence type="ECO:0000313" key="1">
    <source>
        <dbReference type="EMBL" id="AAX90678.1"/>
    </source>
</evidence>
<name>Q4ZE59_9CAUD</name>
<keyword evidence="2" id="KW-1185">Reference proteome</keyword>
<dbReference type="Proteomes" id="UP000000923">
    <property type="component" value="Segment"/>
</dbReference>
<proteinExistence type="predicted"/>
<protein>
    <submittedName>
        <fullName evidence="1">ORF060</fullName>
    </submittedName>
</protein>
<dbReference type="EMBL" id="AY954949">
    <property type="protein sequence ID" value="AAX90678.1"/>
    <property type="molecule type" value="Genomic_DNA"/>
</dbReference>
<dbReference type="KEGG" id="vg:5130518"/>
<reference evidence="1 2" key="1">
    <citation type="journal article" date="2005" name="Proc. Natl. Acad. Sci. U.S.A.">
        <title>The complete genomes and proteomes of 27 Staphylococcus aureus bacteriophages.</title>
        <authorList>
            <person name="Kwan T."/>
            <person name="Liu J."/>
            <person name="Dubow M."/>
            <person name="Gros P."/>
            <person name="Pelletier J."/>
        </authorList>
    </citation>
    <scope>NUCLEOTIDE SEQUENCE</scope>
</reference>
<dbReference type="RefSeq" id="YP_239467.1">
    <property type="nucleotide sequence ID" value="NC_007046.1"/>
</dbReference>
<evidence type="ECO:0000313" key="2">
    <source>
        <dbReference type="Proteomes" id="UP000000923"/>
    </source>
</evidence>